<evidence type="ECO:0000313" key="1">
    <source>
        <dbReference type="EMBL" id="EFH80969.1"/>
    </source>
</evidence>
<reference evidence="1 2" key="1">
    <citation type="journal article" date="2011" name="Stand. Genomic Sci.">
        <title>Non-contiguous finished genome sequence and contextual data of the filamentous soil bacterium Ktedonobacter racemifer type strain (SOSP1-21).</title>
        <authorList>
            <person name="Chang Y.J."/>
            <person name="Land M."/>
            <person name="Hauser L."/>
            <person name="Chertkov O."/>
            <person name="Del Rio T.G."/>
            <person name="Nolan M."/>
            <person name="Copeland A."/>
            <person name="Tice H."/>
            <person name="Cheng J.F."/>
            <person name="Lucas S."/>
            <person name="Han C."/>
            <person name="Goodwin L."/>
            <person name="Pitluck S."/>
            <person name="Ivanova N."/>
            <person name="Ovchinikova G."/>
            <person name="Pati A."/>
            <person name="Chen A."/>
            <person name="Palaniappan K."/>
            <person name="Mavromatis K."/>
            <person name="Liolios K."/>
            <person name="Brettin T."/>
            <person name="Fiebig A."/>
            <person name="Rohde M."/>
            <person name="Abt B."/>
            <person name="Goker M."/>
            <person name="Detter J.C."/>
            <person name="Woyke T."/>
            <person name="Bristow J."/>
            <person name="Eisen J.A."/>
            <person name="Markowitz V."/>
            <person name="Hugenholtz P."/>
            <person name="Kyrpides N.C."/>
            <person name="Klenk H.P."/>
            <person name="Lapidus A."/>
        </authorList>
    </citation>
    <scope>NUCLEOTIDE SEQUENCE [LARGE SCALE GENOMIC DNA]</scope>
    <source>
        <strain evidence="2">DSM 44963</strain>
    </source>
</reference>
<dbReference type="EMBL" id="ADVG01000004">
    <property type="protein sequence ID" value="EFH80969.1"/>
    <property type="molecule type" value="Genomic_DNA"/>
</dbReference>
<comment type="caution">
    <text evidence="1">The sequence shown here is derived from an EMBL/GenBank/DDBJ whole genome shotgun (WGS) entry which is preliminary data.</text>
</comment>
<dbReference type="InParanoid" id="D6U2K5"/>
<proteinExistence type="predicted"/>
<protein>
    <submittedName>
        <fullName evidence="1">Uncharacterized protein</fullName>
    </submittedName>
</protein>
<name>D6U2K5_KTERA</name>
<evidence type="ECO:0000313" key="2">
    <source>
        <dbReference type="Proteomes" id="UP000004508"/>
    </source>
</evidence>
<organism evidence="1 2">
    <name type="scientific">Ktedonobacter racemifer DSM 44963</name>
    <dbReference type="NCBI Taxonomy" id="485913"/>
    <lineage>
        <taxon>Bacteria</taxon>
        <taxon>Bacillati</taxon>
        <taxon>Chloroflexota</taxon>
        <taxon>Ktedonobacteria</taxon>
        <taxon>Ktedonobacterales</taxon>
        <taxon>Ktedonobacteraceae</taxon>
        <taxon>Ktedonobacter</taxon>
    </lineage>
</organism>
<keyword evidence="2" id="KW-1185">Reference proteome</keyword>
<accession>D6U2K5</accession>
<dbReference type="Proteomes" id="UP000004508">
    <property type="component" value="Unassembled WGS sequence"/>
</dbReference>
<dbReference type="AlphaFoldDB" id="D6U2K5"/>
<sequence>MRVSIPFALSVNSICRRASDPSGQGRRCEASLPLSNTRGCRVGEKVQACLAHAASLLLLALLFRYEVTSVKPRADLGGTGVSFLSQGVPRACLIPISSIPSCFIEADLSTCRFRTQCMNLRHRDRHGPPLIESNSSRAREWGTTKPNRFWREEEACFSGQRRKVEPRAGCSPSADP</sequence>
<gene>
    <name evidence="1" type="ORF">Krac_1615</name>
</gene>